<evidence type="ECO:0000313" key="1">
    <source>
        <dbReference type="EMBL" id="ELQ38408.1"/>
    </source>
</evidence>
<gene>
    <name evidence="1" type="ORF">OOU_Y34scaffold00540g13</name>
</gene>
<dbReference type="EMBL" id="JH792933">
    <property type="protein sequence ID" value="ELQ38408.1"/>
    <property type="molecule type" value="Genomic_DNA"/>
</dbReference>
<dbReference type="Proteomes" id="UP000011086">
    <property type="component" value="Unassembled WGS sequence"/>
</dbReference>
<dbReference type="AlphaFoldDB" id="A0AA97PL45"/>
<protein>
    <submittedName>
        <fullName evidence="1">Uncharacterized protein</fullName>
    </submittedName>
</protein>
<organism evidence="1">
    <name type="scientific">Pyricularia oryzae (strain Y34)</name>
    <name type="common">Rice blast fungus</name>
    <name type="synonym">Magnaporthe oryzae</name>
    <dbReference type="NCBI Taxonomy" id="1143189"/>
    <lineage>
        <taxon>Eukaryota</taxon>
        <taxon>Fungi</taxon>
        <taxon>Dikarya</taxon>
        <taxon>Ascomycota</taxon>
        <taxon>Pezizomycotina</taxon>
        <taxon>Sordariomycetes</taxon>
        <taxon>Sordariomycetidae</taxon>
        <taxon>Magnaporthales</taxon>
        <taxon>Pyriculariaceae</taxon>
        <taxon>Pyricularia</taxon>
    </lineage>
</organism>
<name>A0AA97PL45_PYRO3</name>
<reference evidence="1" key="1">
    <citation type="journal article" date="2012" name="PLoS Genet.">
        <title>Comparative analysis of the genomes of two field isolates of the rice blast fungus Magnaporthe oryzae.</title>
        <authorList>
            <person name="Xue M."/>
            <person name="Yang J."/>
            <person name="Li Z."/>
            <person name="Hu S."/>
            <person name="Yao N."/>
            <person name="Dean R.A."/>
            <person name="Zhao W."/>
            <person name="Shen M."/>
            <person name="Zhang H."/>
            <person name="Li C."/>
            <person name="Liu L."/>
            <person name="Cao L."/>
            <person name="Xu X."/>
            <person name="Xing Y."/>
            <person name="Hsiang T."/>
            <person name="Zhang Z."/>
            <person name="Xu J.R."/>
            <person name="Peng Y.L."/>
        </authorList>
    </citation>
    <scope>NUCLEOTIDE SEQUENCE</scope>
    <source>
        <strain evidence="1">Y34</strain>
    </source>
</reference>
<sequence length="29" mass="3304">MNIALIVTCKGGSSRRWLAGKTRMLEVRR</sequence>
<accession>A0AA97PL45</accession>
<proteinExistence type="predicted"/>